<dbReference type="Proteomes" id="UP000029507">
    <property type="component" value="Chromosome"/>
</dbReference>
<evidence type="ECO:0000259" key="8">
    <source>
        <dbReference type="Pfam" id="PF01545"/>
    </source>
</evidence>
<keyword evidence="5 7" id="KW-1133">Transmembrane helix</keyword>
<evidence type="ECO:0000256" key="4">
    <source>
        <dbReference type="ARBA" id="ARBA00022692"/>
    </source>
</evidence>
<evidence type="ECO:0000256" key="7">
    <source>
        <dbReference type="SAM" id="Phobius"/>
    </source>
</evidence>
<feature type="domain" description="Cation efflux protein transmembrane" evidence="8">
    <location>
        <begin position="82"/>
        <end position="212"/>
    </location>
</feature>
<accession>A0A089LYA2</accession>
<evidence type="ECO:0000256" key="3">
    <source>
        <dbReference type="ARBA" id="ARBA00022448"/>
    </source>
</evidence>
<comment type="subcellular location">
    <subcellularLocation>
        <location evidence="1">Membrane</location>
        <topology evidence="1">Multi-pass membrane protein</topology>
    </subcellularLocation>
</comment>
<gene>
    <name evidence="10" type="ORF">PSTEL_20325</name>
</gene>
<dbReference type="EMBL" id="CP009286">
    <property type="protein sequence ID" value="AIQ65120.1"/>
    <property type="molecule type" value="Genomic_DNA"/>
</dbReference>
<evidence type="ECO:0000256" key="2">
    <source>
        <dbReference type="ARBA" id="ARBA00008114"/>
    </source>
</evidence>
<dbReference type="RefSeq" id="WP_038697930.1">
    <property type="nucleotide sequence ID" value="NZ_CP009286.1"/>
</dbReference>
<evidence type="ECO:0000256" key="6">
    <source>
        <dbReference type="ARBA" id="ARBA00023136"/>
    </source>
</evidence>
<evidence type="ECO:0000256" key="5">
    <source>
        <dbReference type="ARBA" id="ARBA00022989"/>
    </source>
</evidence>
<evidence type="ECO:0000313" key="10">
    <source>
        <dbReference type="EMBL" id="AIQ65120.1"/>
    </source>
</evidence>
<dbReference type="InterPro" id="IPR058533">
    <property type="entry name" value="Cation_efflux_TM"/>
</dbReference>
<keyword evidence="4 7" id="KW-0812">Transmembrane</keyword>
<keyword evidence="6 7" id="KW-0472">Membrane</keyword>
<dbReference type="STRING" id="169760.PSTEL_20325"/>
<dbReference type="SUPFAM" id="SSF161111">
    <property type="entry name" value="Cation efflux protein transmembrane domain-like"/>
    <property type="match status" value="1"/>
</dbReference>
<dbReference type="Pfam" id="PF01545">
    <property type="entry name" value="Cation_efflux"/>
    <property type="match status" value="1"/>
</dbReference>
<feature type="transmembrane region" description="Helical" evidence="7">
    <location>
        <begin position="186"/>
        <end position="208"/>
    </location>
</feature>
<evidence type="ECO:0000256" key="1">
    <source>
        <dbReference type="ARBA" id="ARBA00004141"/>
    </source>
</evidence>
<protein>
    <submittedName>
        <fullName evidence="10">Cation transporter</fullName>
    </submittedName>
</protein>
<proteinExistence type="inferred from homology"/>
<name>A0A089LYA2_9BACL</name>
<keyword evidence="11" id="KW-1185">Reference proteome</keyword>
<feature type="domain" description="Cation efflux protein cytoplasmic" evidence="9">
    <location>
        <begin position="221"/>
        <end position="293"/>
    </location>
</feature>
<comment type="similarity">
    <text evidence="2">Belongs to the cation diffusion facilitator (CDF) transporter (TC 2.A.4) family.</text>
</comment>
<dbReference type="InterPro" id="IPR050291">
    <property type="entry name" value="CDF_Transporter"/>
</dbReference>
<dbReference type="InterPro" id="IPR027470">
    <property type="entry name" value="Cation_efflux_CTD"/>
</dbReference>
<dbReference type="HOGENOM" id="CLU_013430_3_6_9"/>
<dbReference type="OrthoDB" id="9806522at2"/>
<evidence type="ECO:0000259" key="9">
    <source>
        <dbReference type="Pfam" id="PF16916"/>
    </source>
</evidence>
<keyword evidence="3" id="KW-0813">Transport</keyword>
<dbReference type="InterPro" id="IPR027469">
    <property type="entry name" value="Cation_efflux_TMD_sf"/>
</dbReference>
<dbReference type="AlphaFoldDB" id="A0A089LYA2"/>
<dbReference type="GO" id="GO:0008324">
    <property type="term" value="F:monoatomic cation transmembrane transporter activity"/>
    <property type="evidence" value="ECO:0007669"/>
    <property type="project" value="InterPro"/>
</dbReference>
<organism evidence="10 11">
    <name type="scientific">Paenibacillus stellifer</name>
    <dbReference type="NCBI Taxonomy" id="169760"/>
    <lineage>
        <taxon>Bacteria</taxon>
        <taxon>Bacillati</taxon>
        <taxon>Bacillota</taxon>
        <taxon>Bacilli</taxon>
        <taxon>Bacillales</taxon>
        <taxon>Paenibacillaceae</taxon>
        <taxon>Paenibacillus</taxon>
    </lineage>
</organism>
<reference evidence="10 11" key="1">
    <citation type="submission" date="2014-08" db="EMBL/GenBank/DDBJ databases">
        <title>Comparative genomics of the Paenibacillus odorifer group.</title>
        <authorList>
            <person name="den Bakker H.C."/>
            <person name="Tsai Y.-C."/>
            <person name="Martin N."/>
            <person name="Korlach J."/>
            <person name="Wiedmann M."/>
        </authorList>
    </citation>
    <scope>NUCLEOTIDE SEQUENCE [LARGE SCALE GENOMIC DNA]</scope>
    <source>
        <strain evidence="10 11">DSM 14472</strain>
    </source>
</reference>
<dbReference type="GO" id="GO:0016020">
    <property type="term" value="C:membrane"/>
    <property type="evidence" value="ECO:0007669"/>
    <property type="project" value="UniProtKB-SubCell"/>
</dbReference>
<dbReference type="SUPFAM" id="SSF160240">
    <property type="entry name" value="Cation efflux protein cytoplasmic domain-like"/>
    <property type="match status" value="1"/>
</dbReference>
<dbReference type="Gene3D" id="3.30.70.1350">
    <property type="entry name" value="Cation efflux protein, cytoplasmic domain"/>
    <property type="match status" value="1"/>
</dbReference>
<dbReference type="PANTHER" id="PTHR43840:SF15">
    <property type="entry name" value="MITOCHONDRIAL METAL TRANSPORTER 1-RELATED"/>
    <property type="match status" value="1"/>
</dbReference>
<feature type="transmembrane region" description="Helical" evidence="7">
    <location>
        <begin position="117"/>
        <end position="139"/>
    </location>
</feature>
<feature type="transmembrane region" description="Helical" evidence="7">
    <location>
        <begin position="159"/>
        <end position="180"/>
    </location>
</feature>
<feature type="transmembrane region" description="Helical" evidence="7">
    <location>
        <begin position="84"/>
        <end position="105"/>
    </location>
</feature>
<dbReference type="PANTHER" id="PTHR43840">
    <property type="entry name" value="MITOCHONDRIAL METAL TRANSPORTER 1-RELATED"/>
    <property type="match status" value="1"/>
</dbReference>
<dbReference type="KEGG" id="pste:PSTEL_20325"/>
<dbReference type="Gene3D" id="1.20.1510.10">
    <property type="entry name" value="Cation efflux protein transmembrane domain"/>
    <property type="match status" value="1"/>
</dbReference>
<sequence length="320" mass="35312">MNDNYSSRNERVSWTGIAGDFTLALAKGGVGYFSGSKALIADALYSGADAAAKLSEILPWQGGSEGNRKRRLNTRDANKNGEPVLPVVFAVLILMGGLQIAFSAIRDLTSGDLRPSGELSILIICLSLLVKEVIFQYQYRYFQKLGNGSHAAYADNHRFSLYTSLTVLIGAVSSMLGGYLNWHPLVYLDPIAALLAACLILRRGYLLIMSTIYGKKSLEVPHEDSVSFIDTVQKVHGVIRVEQLKALEEGRHVNLQVTISVNPRISVMEAYEIADCAKKLLLHRFVHVGEVHMDVVPYEAGYPYKTNFELTDSEMPTLLQ</sequence>
<dbReference type="Pfam" id="PF16916">
    <property type="entry name" value="ZT_dimer"/>
    <property type="match status" value="1"/>
</dbReference>
<dbReference type="InterPro" id="IPR036837">
    <property type="entry name" value="Cation_efflux_CTD_sf"/>
</dbReference>
<evidence type="ECO:0000313" key="11">
    <source>
        <dbReference type="Proteomes" id="UP000029507"/>
    </source>
</evidence>